<accession>D9Q170</accession>
<dbReference type="AlphaFoldDB" id="D9Q170"/>
<evidence type="ECO:0000313" key="2">
    <source>
        <dbReference type="EMBL" id="ADL19058.1"/>
    </source>
</evidence>
<sequence>MNPRYLALAALVILLAAAAPHGGGAARAQAKLYPRLPLRGSTSESLNWAGYADVLAPHSFISVNASWYVPDVQCSPRSSDVAVWVGIDGFNDSTVEQTGILVQCQGGRAYYSAWYEFYPASPVYAPSSYVVRPGDKVVGWVIYNTSTGEYRTVLVDVTQGWNFTSPWTAVSGAEDSSAEWVVERPAVGGSLTTLADFGTAYFNVKYTGVLPPGGVYVRLANGSAGNISSFNYYEMIMVNDQGKVLAQPSGLYAYGSSFYVCYGPCGSSGSGGHHGK</sequence>
<dbReference type="Proteomes" id="UP000000346">
    <property type="component" value="Chromosome"/>
</dbReference>
<dbReference type="CDD" id="cd13426">
    <property type="entry name" value="Peptidase_G1"/>
    <property type="match status" value="1"/>
</dbReference>
<dbReference type="Pfam" id="PF01828">
    <property type="entry name" value="Peptidase_A4"/>
    <property type="match status" value="1"/>
</dbReference>
<dbReference type="GO" id="GO:0070007">
    <property type="term" value="F:glutamic-type endopeptidase activity"/>
    <property type="evidence" value="ECO:0007669"/>
    <property type="project" value="InterPro"/>
</dbReference>
<evidence type="ECO:0000256" key="1">
    <source>
        <dbReference type="PIRSR" id="PIRSR600250-50"/>
    </source>
</evidence>
<dbReference type="InterPro" id="IPR038656">
    <property type="entry name" value="Peptidase_G1_sf"/>
</dbReference>
<dbReference type="OrthoDB" id="24810at2157"/>
<dbReference type="KEGG" id="asc:ASAC_0652"/>
<dbReference type="RefSeq" id="WP_013266570.1">
    <property type="nucleotide sequence ID" value="NC_014374.1"/>
</dbReference>
<gene>
    <name evidence="2" type="ordered locus">ASAC_0652</name>
</gene>
<dbReference type="InterPro" id="IPR000250">
    <property type="entry name" value="Peptidase_G1"/>
</dbReference>
<protein>
    <submittedName>
        <fullName evidence="2">Peptidase_A4 domain containing protein</fullName>
    </submittedName>
</protein>
<dbReference type="HOGENOM" id="CLU_076823_1_0_2"/>
<dbReference type="PANTHER" id="PTHR37536:SF1">
    <property type="entry name" value="ASPERGILLOPEPSIN, PUTAITVE (AFU_ORTHOLOGUE AFUA_7G01200)"/>
    <property type="match status" value="1"/>
</dbReference>
<dbReference type="InterPro" id="IPR013320">
    <property type="entry name" value="ConA-like_dom_sf"/>
</dbReference>
<keyword evidence="3" id="KW-1185">Reference proteome</keyword>
<dbReference type="eggNOG" id="arCOG06964">
    <property type="taxonomic scope" value="Archaea"/>
</dbReference>
<proteinExistence type="predicted"/>
<dbReference type="GO" id="GO:0006508">
    <property type="term" value="P:proteolysis"/>
    <property type="evidence" value="ECO:0007669"/>
    <property type="project" value="InterPro"/>
</dbReference>
<dbReference type="MEROPS" id="G01.006"/>
<dbReference type="Gene3D" id="2.60.120.700">
    <property type="entry name" value="Peptidase G1"/>
    <property type="match status" value="1"/>
</dbReference>
<evidence type="ECO:0000313" key="3">
    <source>
        <dbReference type="Proteomes" id="UP000000346"/>
    </source>
</evidence>
<dbReference type="InParanoid" id="D9Q170"/>
<feature type="active site" description="Proton acceptor" evidence="1">
    <location>
        <position position="183"/>
    </location>
</feature>
<organism evidence="2 3">
    <name type="scientific">Acidilobus saccharovorans (strain DSM 16705 / JCM 18335 / VKM B-2471 / 345-15)</name>
    <dbReference type="NCBI Taxonomy" id="666510"/>
    <lineage>
        <taxon>Archaea</taxon>
        <taxon>Thermoproteota</taxon>
        <taxon>Thermoprotei</taxon>
        <taxon>Acidilobales</taxon>
        <taxon>Acidilobaceae</taxon>
        <taxon>Acidilobus</taxon>
    </lineage>
</organism>
<dbReference type="GeneID" id="9498885"/>
<dbReference type="EMBL" id="CP001742">
    <property type="protein sequence ID" value="ADL19058.1"/>
    <property type="molecule type" value="Genomic_DNA"/>
</dbReference>
<dbReference type="STRING" id="666510.ASAC_0652"/>
<dbReference type="PANTHER" id="PTHR37536">
    <property type="entry name" value="PUTATIVE (AFU_ORTHOLOGUE AFUA_3G02970)-RELATED"/>
    <property type="match status" value="1"/>
</dbReference>
<dbReference type="SUPFAM" id="SSF49899">
    <property type="entry name" value="Concanavalin A-like lectins/glucanases"/>
    <property type="match status" value="1"/>
</dbReference>
<name>D9Q170_ACIS3</name>
<reference evidence="2 3" key="1">
    <citation type="journal article" date="2010" name="Appl. Environ. Microbiol.">
        <title>The genome sequence of the crenarchaeon Acidilobus saccharovorans supports a new order, Acidilobales, and suggests an important ecological role in terrestrial acidic hot springs.</title>
        <authorList>
            <person name="Mardanov A.V."/>
            <person name="Svetlitchnyi V.A."/>
            <person name="Beletsky A.V."/>
            <person name="Prokofeva M.I."/>
            <person name="Bonch-Osmolovskaya E.A."/>
            <person name="Ravin N.V."/>
            <person name="Skryabin K.G."/>
        </authorList>
    </citation>
    <scope>NUCLEOTIDE SEQUENCE [LARGE SCALE GENOMIC DNA]</scope>
    <source>
        <strain evidence="3">DSM 16705 / JCM 18335 / VKM B-2471 / 345-15</strain>
    </source>
</reference>